<dbReference type="EMBL" id="JABBGI010000001">
    <property type="protein sequence ID" value="NML68331.1"/>
    <property type="molecule type" value="Genomic_DNA"/>
</dbReference>
<feature type="domain" description="Peptidase S9A N-terminal" evidence="7">
    <location>
        <begin position="31"/>
        <end position="439"/>
    </location>
</feature>
<evidence type="ECO:0000259" key="7">
    <source>
        <dbReference type="Pfam" id="PF02897"/>
    </source>
</evidence>
<dbReference type="Pfam" id="PF02897">
    <property type="entry name" value="Peptidase_S9_N"/>
    <property type="match status" value="1"/>
</dbReference>
<dbReference type="GO" id="GO:0005829">
    <property type="term" value="C:cytosol"/>
    <property type="evidence" value="ECO:0007669"/>
    <property type="project" value="TreeGrafter"/>
</dbReference>
<gene>
    <name evidence="8" type="ORF">HHL23_00735</name>
</gene>
<dbReference type="InterPro" id="IPR029058">
    <property type="entry name" value="AB_hydrolase_fold"/>
</dbReference>
<keyword evidence="4" id="KW-0378">Hydrolase</keyword>
<reference evidence="8 9" key="1">
    <citation type="submission" date="2020-04" db="EMBL/GenBank/DDBJ databases">
        <title>Chryseobacterium sp. RP-3-3 sp. nov., isolated from Jeju soil.</title>
        <authorList>
            <person name="Dahal R.H."/>
        </authorList>
    </citation>
    <scope>NUCLEOTIDE SEQUENCE [LARGE SCALE GENOMIC DNA]</scope>
    <source>
        <strain evidence="8 9">RP-3-3</strain>
    </source>
</reference>
<dbReference type="SUPFAM" id="SSF53474">
    <property type="entry name" value="alpha/beta-Hydrolases"/>
    <property type="match status" value="1"/>
</dbReference>
<evidence type="ECO:0000259" key="6">
    <source>
        <dbReference type="Pfam" id="PF00326"/>
    </source>
</evidence>
<dbReference type="PANTHER" id="PTHR42881">
    <property type="entry name" value="PROLYL ENDOPEPTIDASE"/>
    <property type="match status" value="1"/>
</dbReference>
<evidence type="ECO:0000256" key="3">
    <source>
        <dbReference type="ARBA" id="ARBA00022670"/>
    </source>
</evidence>
<dbReference type="GO" id="GO:0006508">
    <property type="term" value="P:proteolysis"/>
    <property type="evidence" value="ECO:0007669"/>
    <property type="project" value="UniProtKB-KW"/>
</dbReference>
<dbReference type="InterPro" id="IPR001375">
    <property type="entry name" value="Peptidase_S9_cat"/>
</dbReference>
<evidence type="ECO:0000256" key="1">
    <source>
        <dbReference type="ARBA" id="ARBA00001070"/>
    </source>
</evidence>
<dbReference type="GO" id="GO:0004252">
    <property type="term" value="F:serine-type endopeptidase activity"/>
    <property type="evidence" value="ECO:0007669"/>
    <property type="project" value="UniProtKB-EC"/>
</dbReference>
<dbReference type="AlphaFoldDB" id="A0A7Y0AJ78"/>
<dbReference type="InterPro" id="IPR023302">
    <property type="entry name" value="Pept_S9A_N"/>
</dbReference>
<evidence type="ECO:0000256" key="5">
    <source>
        <dbReference type="ARBA" id="ARBA00022825"/>
    </source>
</evidence>
<dbReference type="Pfam" id="PF00326">
    <property type="entry name" value="Peptidase_S9"/>
    <property type="match status" value="1"/>
</dbReference>
<protein>
    <recommendedName>
        <fullName evidence="2">prolyl oligopeptidase</fullName>
        <ecNumber evidence="2">3.4.21.26</ecNumber>
    </recommendedName>
</protein>
<accession>A0A7Y0AJ78</accession>
<dbReference type="GO" id="GO:0070012">
    <property type="term" value="F:oligopeptidase activity"/>
    <property type="evidence" value="ECO:0007669"/>
    <property type="project" value="TreeGrafter"/>
</dbReference>
<dbReference type="PANTHER" id="PTHR42881:SF2">
    <property type="entry name" value="PROLYL ENDOPEPTIDASE"/>
    <property type="match status" value="1"/>
</dbReference>
<keyword evidence="3" id="KW-0645">Protease</keyword>
<keyword evidence="5" id="KW-0720">Serine protease</keyword>
<dbReference type="SUPFAM" id="SSF50993">
    <property type="entry name" value="Peptidase/esterase 'gauge' domain"/>
    <property type="match status" value="1"/>
</dbReference>
<evidence type="ECO:0000313" key="9">
    <source>
        <dbReference type="Proteomes" id="UP000544054"/>
    </source>
</evidence>
<dbReference type="InterPro" id="IPR002470">
    <property type="entry name" value="Peptidase_S9A"/>
</dbReference>
<dbReference type="RefSeq" id="WP_169232928.1">
    <property type="nucleotide sequence ID" value="NZ_JABBGI010000001.1"/>
</dbReference>
<dbReference type="EC" id="3.4.21.26" evidence="2"/>
<dbReference type="Gene3D" id="3.40.50.1820">
    <property type="entry name" value="alpha/beta hydrolase"/>
    <property type="match status" value="1"/>
</dbReference>
<evidence type="ECO:0000256" key="4">
    <source>
        <dbReference type="ARBA" id="ARBA00022801"/>
    </source>
</evidence>
<dbReference type="Proteomes" id="UP000544054">
    <property type="component" value="Unassembled WGS sequence"/>
</dbReference>
<evidence type="ECO:0000256" key="2">
    <source>
        <dbReference type="ARBA" id="ARBA00011897"/>
    </source>
</evidence>
<dbReference type="InterPro" id="IPR051167">
    <property type="entry name" value="Prolyl_oligopep/macrocyclase"/>
</dbReference>
<name>A0A7Y0AJ78_9FLAO</name>
<dbReference type="PRINTS" id="PR00862">
    <property type="entry name" value="PROLIGOPTASE"/>
</dbReference>
<evidence type="ECO:0000313" key="8">
    <source>
        <dbReference type="EMBL" id="NML68331.1"/>
    </source>
</evidence>
<sequence>MKKTHFILLINFVFCNFINAQKTNLALSKPTTDEYFGTKILDEYRNLEDLENPQTINWMKSQTAYTNSVLNLISKRNYYVEKRLEFDKRRGYSISELKITNNDKYFYLKRNADEKIAKLYYRERDSGKEELLYDPINYKNSEPNHEFVINYISPSWDGGKIAVSMAEKGAELSDLIIIDVKKKQVYPEFIANTAPATLDGIKWLDDNSGFIYVAFSTIDPKSIDFYKNTQTVLYKLGTDPKKLIDVFSAKNNPDLKITADQFPMILEYNIEDQYYKGMLVDFQPYRKTFIISKKDLLAGKKNWKPFSESNDKAKNLDFWNDKVIFQSSYNSSLNKLCKTSIDNPDFKNAEVLIPEKKDEIIKGYKITKDGIYYTTTKNGVEAKLYLYKNGEDIPIGLPYPSGNIDLQSKGQDFPDIWMTCSGWANDEQRFRYDAKTNTFKPENLVPIIEYPEFKDIVAKEITVKARDGEEIPLSLIYNKNLVKNGKSPMLIEAYGSYGVVDSPAFAKSYLLWVSQGGIMAIAHVRGGGEKGERWRLGGYKETKSNTWRDLIDCTEYLVKEKYTSKEKIAIWGGSAGGITVGRAMTERPDLFKAVIAEVGSLNMLREEVTSNGQPQEFGSVKDPKEFKALLEMDAYHHIKKGVKYPATLITAGINDQRVSPWMPAKFAAKLMADDASDNAILLKIDFEGGHGANIPVAQQYAGIGDIFAFAFWQLGHPDYQPKENTKK</sequence>
<organism evidence="8 9">
    <name type="scientific">Chryseobacterium antibioticum</name>
    <dbReference type="NCBI Taxonomy" id="2728847"/>
    <lineage>
        <taxon>Bacteria</taxon>
        <taxon>Pseudomonadati</taxon>
        <taxon>Bacteroidota</taxon>
        <taxon>Flavobacteriia</taxon>
        <taxon>Flavobacteriales</taxon>
        <taxon>Weeksellaceae</taxon>
        <taxon>Chryseobacterium group</taxon>
        <taxon>Chryseobacterium</taxon>
    </lineage>
</organism>
<keyword evidence="9" id="KW-1185">Reference proteome</keyword>
<comment type="catalytic activity">
    <reaction evidence="1">
        <text>Hydrolysis of Pro-|-Xaa &gt;&gt; Ala-|-Xaa in oligopeptides.</text>
        <dbReference type="EC" id="3.4.21.26"/>
    </reaction>
</comment>
<proteinExistence type="predicted"/>
<comment type="caution">
    <text evidence="8">The sequence shown here is derived from an EMBL/GenBank/DDBJ whole genome shotgun (WGS) entry which is preliminary data.</text>
</comment>
<dbReference type="Gene3D" id="2.130.10.120">
    <property type="entry name" value="Prolyl oligopeptidase, N-terminal domain"/>
    <property type="match status" value="1"/>
</dbReference>
<feature type="domain" description="Peptidase S9 prolyl oligopeptidase catalytic" evidence="6">
    <location>
        <begin position="509"/>
        <end position="715"/>
    </location>
</feature>